<dbReference type="OrthoDB" id="6159258at2759"/>
<dbReference type="InterPro" id="IPR008979">
    <property type="entry name" value="Galactose-bd-like_sf"/>
</dbReference>
<comment type="caution">
    <text evidence="2">The sequence shown here is derived from an EMBL/GenBank/DDBJ whole genome shotgun (WGS) entry which is preliminary data.</text>
</comment>
<dbReference type="SUPFAM" id="SSF49785">
    <property type="entry name" value="Galactose-binding domain-like"/>
    <property type="match status" value="1"/>
</dbReference>
<proteinExistence type="predicted"/>
<evidence type="ECO:0000313" key="2">
    <source>
        <dbReference type="EMBL" id="CAG2234283.1"/>
    </source>
</evidence>
<dbReference type="Gene3D" id="2.60.120.260">
    <property type="entry name" value="Galactose-binding domain-like"/>
    <property type="match status" value="1"/>
</dbReference>
<protein>
    <submittedName>
        <fullName evidence="2">Uncharacterized protein</fullName>
    </submittedName>
</protein>
<dbReference type="EMBL" id="CAJPWZ010002229">
    <property type="protein sequence ID" value="CAG2234283.1"/>
    <property type="molecule type" value="Genomic_DNA"/>
</dbReference>
<feature type="chain" id="PRO_5035861024" evidence="1">
    <location>
        <begin position="18"/>
        <end position="235"/>
    </location>
</feature>
<dbReference type="Proteomes" id="UP000683360">
    <property type="component" value="Unassembled WGS sequence"/>
</dbReference>
<keyword evidence="3" id="KW-1185">Reference proteome</keyword>
<evidence type="ECO:0000313" key="3">
    <source>
        <dbReference type="Proteomes" id="UP000683360"/>
    </source>
</evidence>
<feature type="signal peptide" evidence="1">
    <location>
        <begin position="1"/>
        <end position="17"/>
    </location>
</feature>
<organism evidence="2 3">
    <name type="scientific">Mytilus edulis</name>
    <name type="common">Blue mussel</name>
    <dbReference type="NCBI Taxonomy" id="6550"/>
    <lineage>
        <taxon>Eukaryota</taxon>
        <taxon>Metazoa</taxon>
        <taxon>Spiralia</taxon>
        <taxon>Lophotrochozoa</taxon>
        <taxon>Mollusca</taxon>
        <taxon>Bivalvia</taxon>
        <taxon>Autobranchia</taxon>
        <taxon>Pteriomorphia</taxon>
        <taxon>Mytilida</taxon>
        <taxon>Mytiloidea</taxon>
        <taxon>Mytilidae</taxon>
        <taxon>Mytilinae</taxon>
        <taxon>Mytilus</taxon>
    </lineage>
</organism>
<dbReference type="AlphaFoldDB" id="A0A8S3TRK9"/>
<name>A0A8S3TRK9_MYTED</name>
<keyword evidence="1" id="KW-0732">Signal</keyword>
<accession>A0A8S3TRK9</accession>
<gene>
    <name evidence="2" type="ORF">MEDL_46911</name>
</gene>
<sequence length="235" mass="25860">MLLVILIYTTYPLTVSTQHNLTPYGTATQSSNYEGSLPINAIKPPISNTFSRTMCSHTGAGLSSKPAWWMFHFSFGSAYITDIQIYYRAGYAYRMDGFKLYATNTSTIPPDGYLCYEDGPGHPSITQTISCNHLGQYVIYYDDTGDGQFGPIIELCYVAITGCQKGMWGPNCTEACSSICVNQHCHPENGSCIWGCDPQRCVNRRCDTNTGACTEGCVTGWVGQYCTCGKCKYVS</sequence>
<reference evidence="2" key="1">
    <citation type="submission" date="2021-03" db="EMBL/GenBank/DDBJ databases">
        <authorList>
            <person name="Bekaert M."/>
        </authorList>
    </citation>
    <scope>NUCLEOTIDE SEQUENCE</scope>
</reference>
<evidence type="ECO:0000256" key="1">
    <source>
        <dbReference type="SAM" id="SignalP"/>
    </source>
</evidence>